<keyword evidence="10" id="KW-1185">Reference proteome</keyword>
<evidence type="ECO:0000256" key="1">
    <source>
        <dbReference type="ARBA" id="ARBA00012722"/>
    </source>
</evidence>
<dbReference type="GO" id="GO:0003911">
    <property type="term" value="F:DNA ligase (NAD+) activity"/>
    <property type="evidence" value="ECO:0007669"/>
    <property type="project" value="UniProtKB-EC"/>
</dbReference>
<gene>
    <name evidence="9" type="primary">ligA_1</name>
    <name evidence="9" type="ORF">PDESU_00686</name>
</gene>
<dbReference type="Pfam" id="PF03120">
    <property type="entry name" value="OB_DNA_ligase"/>
    <property type="match status" value="1"/>
</dbReference>
<evidence type="ECO:0000259" key="8">
    <source>
        <dbReference type="SMART" id="SM00532"/>
    </source>
</evidence>
<proteinExistence type="predicted"/>
<evidence type="ECO:0000256" key="5">
    <source>
        <dbReference type="ARBA" id="ARBA00023027"/>
    </source>
</evidence>
<evidence type="ECO:0000256" key="7">
    <source>
        <dbReference type="ARBA" id="ARBA00034005"/>
    </source>
</evidence>
<dbReference type="SUPFAM" id="SSF50249">
    <property type="entry name" value="Nucleic acid-binding proteins"/>
    <property type="match status" value="1"/>
</dbReference>
<dbReference type="SMART" id="SM00532">
    <property type="entry name" value="LIGANc"/>
    <property type="match status" value="1"/>
</dbReference>
<dbReference type="SUPFAM" id="SSF56091">
    <property type="entry name" value="DNA ligase/mRNA capping enzyme, catalytic domain"/>
    <property type="match status" value="1"/>
</dbReference>
<dbReference type="GO" id="GO:0006281">
    <property type="term" value="P:DNA repair"/>
    <property type="evidence" value="ECO:0007669"/>
    <property type="project" value="UniProtKB-KW"/>
</dbReference>
<feature type="domain" description="NAD-dependent DNA ligase N-terminal" evidence="8">
    <location>
        <begin position="30"/>
        <end position="417"/>
    </location>
</feature>
<dbReference type="Gene3D" id="2.40.50.140">
    <property type="entry name" value="Nucleic acid-binding proteins"/>
    <property type="match status" value="1"/>
</dbReference>
<keyword evidence="3" id="KW-0235">DNA replication</keyword>
<evidence type="ECO:0000256" key="6">
    <source>
        <dbReference type="ARBA" id="ARBA00023204"/>
    </source>
</evidence>
<sequence>MKPLSLHLNKLLLMGGLLLLPLPGLAVPAEIARQAECLRAILAQADDAYYNKHESIMGNEAYDALRRRHEELVQHYPELSVNTVVGAVDEGNGIPHAQPVLSLKKAYSDEDVEKFIAACGTNQTYCIEPKIDGLTVVLQYESGVLVRALTRGDGATGQDITKAVLAAGCVPPALTGAAANLSVRGELFLGKKAFSALNARRKEKGMPVLKSARNSASGTVRLTDYAEISRRGLDARVFEWIDGDLQPESHAESLALLWELGLPTIQSLQVPSDRVVGEIARLNGRLGGLPFETDGIVIKVDNRNRFTELGATAHHPRGALARKYKGHPVVTQLLRVEWSQGSTGKWTPVAHFAPIEMAGATVRSATLHNADHLRALDLRIGDWIQVIRAGGAVPEIVGVCTERRTGNETPVEDYPDSETDE</sequence>
<reference evidence="9 10" key="1">
    <citation type="submission" date="2019-04" db="EMBL/GenBank/DDBJ databases">
        <authorList>
            <person name="Van Vliet M D."/>
        </authorList>
    </citation>
    <scope>NUCLEOTIDE SEQUENCE [LARGE SCALE GENOMIC DNA]</scope>
    <source>
        <strain evidence="9 10">F1</strain>
    </source>
</reference>
<comment type="catalytic activity">
    <reaction evidence="7">
        <text>NAD(+) + (deoxyribonucleotide)n-3'-hydroxyl + 5'-phospho-(deoxyribonucleotide)m = (deoxyribonucleotide)n+m + AMP + beta-nicotinamide D-nucleotide.</text>
        <dbReference type="EC" id="6.5.1.2"/>
    </reaction>
</comment>
<dbReference type="EC" id="6.5.1.2" evidence="1"/>
<dbReference type="EMBL" id="CAAHFG010000001">
    <property type="protein sequence ID" value="VGO12135.1"/>
    <property type="molecule type" value="Genomic_DNA"/>
</dbReference>
<dbReference type="GO" id="GO:0006260">
    <property type="term" value="P:DNA replication"/>
    <property type="evidence" value="ECO:0007669"/>
    <property type="project" value="UniProtKB-KW"/>
</dbReference>
<name>A0A6C2TWR9_PONDE</name>
<keyword evidence="5" id="KW-0520">NAD</keyword>
<protein>
    <recommendedName>
        <fullName evidence="1">DNA ligase (NAD(+))</fullName>
        <ecNumber evidence="1">6.5.1.2</ecNumber>
    </recommendedName>
</protein>
<dbReference type="InterPro" id="IPR004150">
    <property type="entry name" value="NAD_DNA_ligase_OB"/>
</dbReference>
<dbReference type="Gene3D" id="3.30.470.30">
    <property type="entry name" value="DNA ligase/mRNA capping enzyme"/>
    <property type="match status" value="1"/>
</dbReference>
<keyword evidence="2 9" id="KW-0436">Ligase</keyword>
<evidence type="ECO:0000256" key="4">
    <source>
        <dbReference type="ARBA" id="ARBA00022763"/>
    </source>
</evidence>
<evidence type="ECO:0000313" key="10">
    <source>
        <dbReference type="Proteomes" id="UP000366872"/>
    </source>
</evidence>
<dbReference type="Pfam" id="PF01653">
    <property type="entry name" value="DNA_ligase_aden"/>
    <property type="match status" value="1"/>
</dbReference>
<dbReference type="AlphaFoldDB" id="A0A6C2TWR9"/>
<keyword evidence="4" id="KW-0227">DNA damage</keyword>
<dbReference type="InterPro" id="IPR013839">
    <property type="entry name" value="DNAligase_adenylation"/>
</dbReference>
<dbReference type="RefSeq" id="WP_136077827.1">
    <property type="nucleotide sequence ID" value="NZ_CAAHFG010000001.1"/>
</dbReference>
<evidence type="ECO:0000256" key="3">
    <source>
        <dbReference type="ARBA" id="ARBA00022705"/>
    </source>
</evidence>
<organism evidence="9 10">
    <name type="scientific">Pontiella desulfatans</name>
    <dbReference type="NCBI Taxonomy" id="2750659"/>
    <lineage>
        <taxon>Bacteria</taxon>
        <taxon>Pseudomonadati</taxon>
        <taxon>Kiritimatiellota</taxon>
        <taxon>Kiritimatiellia</taxon>
        <taxon>Kiritimatiellales</taxon>
        <taxon>Pontiellaceae</taxon>
        <taxon>Pontiella</taxon>
    </lineage>
</organism>
<dbReference type="Proteomes" id="UP000366872">
    <property type="component" value="Unassembled WGS sequence"/>
</dbReference>
<keyword evidence="6" id="KW-0234">DNA repair</keyword>
<dbReference type="Gene3D" id="1.10.287.610">
    <property type="entry name" value="Helix hairpin bin"/>
    <property type="match status" value="1"/>
</dbReference>
<accession>A0A6C2TWR9</accession>
<evidence type="ECO:0000313" key="9">
    <source>
        <dbReference type="EMBL" id="VGO12135.1"/>
    </source>
</evidence>
<dbReference type="InterPro" id="IPR012340">
    <property type="entry name" value="NA-bd_OB-fold"/>
</dbReference>
<dbReference type="InterPro" id="IPR013840">
    <property type="entry name" value="DNAligase_N"/>
</dbReference>
<evidence type="ECO:0000256" key="2">
    <source>
        <dbReference type="ARBA" id="ARBA00022598"/>
    </source>
</evidence>